<organism evidence="8 9">
    <name type="scientific">Tilletiopsis washingtonensis</name>
    <dbReference type="NCBI Taxonomy" id="58919"/>
    <lineage>
        <taxon>Eukaryota</taxon>
        <taxon>Fungi</taxon>
        <taxon>Dikarya</taxon>
        <taxon>Basidiomycota</taxon>
        <taxon>Ustilaginomycotina</taxon>
        <taxon>Exobasidiomycetes</taxon>
        <taxon>Entylomatales</taxon>
        <taxon>Entylomatales incertae sedis</taxon>
        <taxon>Tilletiopsis</taxon>
    </lineage>
</organism>
<keyword evidence="9" id="KW-1185">Reference proteome</keyword>
<feature type="transmembrane region" description="Helical" evidence="6">
    <location>
        <begin position="485"/>
        <end position="504"/>
    </location>
</feature>
<sequence>MDPGPSRTPAPHVAPHFAGAGMARRGSRGGGAVALARTHSHKDLHDADVSHADGEFGAVSRSHRQDHAWLHGQLERTHSRTSSRRAPRSEARPVPPPAGGTGEKAAHEAHVEAAHEAGDSASAASTRAADVEKGAPPDDASSDESHDPDLVSWDGPDDPHNPRNWSLHRRWAVIGIVSSYTFLSPLSSSMIAPALPLIAEELDIRSSVTQSMTLSVFVLAYAIGPLFLAPLSEMWGRKAVLQLSNLFFIVFTIACAVAPSSASLIAFRFLAGLGGSAPLVIGGGVVGDLMSPDERGTAMSVYSLAPLTGPSIGPIIGGWVVQGLNSWRISFWITLALSGATALVGIFILPETYAPRILADKTKRLRKETGNAKLHTIFMREDEGWRRRMARNLVRPFILIGTQPVIQLLASFFCIVYGTMYLLLTTWSSTFVDVYGESVGIASLNYLSLAIGFTLGGQIGGRAVDRIYHRLKKRNGGEGKPEYKLPLMMFTGWMGPAGLLLYGWSAQYRVHWIVPNLGGVLFSAGMLCVFNPMQNYIVDSYSIYAASAISAVAFLRSLAGFGFPLFAPSMFGGLGLGWGCSVLALALAVVGLPAPFLLFRYGERIRGASQYCAAPQG</sequence>
<dbReference type="STRING" id="58919.A0A316Z8H9"/>
<dbReference type="PROSITE" id="PS50850">
    <property type="entry name" value="MFS"/>
    <property type="match status" value="1"/>
</dbReference>
<feature type="region of interest" description="Disordered" evidence="5">
    <location>
        <begin position="70"/>
        <end position="157"/>
    </location>
</feature>
<dbReference type="SUPFAM" id="SSF103473">
    <property type="entry name" value="MFS general substrate transporter"/>
    <property type="match status" value="1"/>
</dbReference>
<dbReference type="InterPro" id="IPR020846">
    <property type="entry name" value="MFS_dom"/>
</dbReference>
<evidence type="ECO:0000256" key="4">
    <source>
        <dbReference type="ARBA" id="ARBA00023136"/>
    </source>
</evidence>
<keyword evidence="3 6" id="KW-1133">Transmembrane helix</keyword>
<evidence type="ECO:0000313" key="8">
    <source>
        <dbReference type="EMBL" id="PWN96545.1"/>
    </source>
</evidence>
<evidence type="ECO:0000259" key="7">
    <source>
        <dbReference type="PROSITE" id="PS50850"/>
    </source>
</evidence>
<evidence type="ECO:0000256" key="2">
    <source>
        <dbReference type="ARBA" id="ARBA00022692"/>
    </source>
</evidence>
<feature type="region of interest" description="Disordered" evidence="5">
    <location>
        <begin position="1"/>
        <end position="48"/>
    </location>
</feature>
<feature type="compositionally biased region" description="Basic and acidic residues" evidence="5">
    <location>
        <begin position="104"/>
        <end position="118"/>
    </location>
</feature>
<protein>
    <submittedName>
        <fullName evidence="8">MFS general substrate transporter</fullName>
    </submittedName>
</protein>
<reference evidence="8 9" key="1">
    <citation type="journal article" date="2018" name="Mol. Biol. Evol.">
        <title>Broad Genomic Sampling Reveals a Smut Pathogenic Ancestry of the Fungal Clade Ustilaginomycotina.</title>
        <authorList>
            <person name="Kijpornyongpan T."/>
            <person name="Mondo S.J."/>
            <person name="Barry K."/>
            <person name="Sandor L."/>
            <person name="Lee J."/>
            <person name="Lipzen A."/>
            <person name="Pangilinan J."/>
            <person name="LaButti K."/>
            <person name="Hainaut M."/>
            <person name="Henrissat B."/>
            <person name="Grigoriev I.V."/>
            <person name="Spatafora J.W."/>
            <person name="Aime M.C."/>
        </authorList>
    </citation>
    <scope>NUCLEOTIDE SEQUENCE [LARGE SCALE GENOMIC DNA]</scope>
    <source>
        <strain evidence="8 9">MCA 4186</strain>
    </source>
</reference>
<dbReference type="CDD" id="cd17323">
    <property type="entry name" value="MFS_Tpo1_MDR_like"/>
    <property type="match status" value="1"/>
</dbReference>
<feature type="transmembrane region" description="Helical" evidence="6">
    <location>
        <begin position="510"/>
        <end position="530"/>
    </location>
</feature>
<feature type="transmembrane region" description="Helical" evidence="6">
    <location>
        <begin position="542"/>
        <end position="563"/>
    </location>
</feature>
<feature type="transmembrane region" description="Helical" evidence="6">
    <location>
        <begin position="575"/>
        <end position="599"/>
    </location>
</feature>
<dbReference type="EMBL" id="KZ819298">
    <property type="protein sequence ID" value="PWN96545.1"/>
    <property type="molecule type" value="Genomic_DNA"/>
</dbReference>
<evidence type="ECO:0000256" key="3">
    <source>
        <dbReference type="ARBA" id="ARBA00022989"/>
    </source>
</evidence>
<feature type="transmembrane region" description="Helical" evidence="6">
    <location>
        <begin position="444"/>
        <end position="464"/>
    </location>
</feature>
<dbReference type="RefSeq" id="XP_025596824.1">
    <property type="nucleotide sequence ID" value="XM_025744618.1"/>
</dbReference>
<proteinExistence type="predicted"/>
<dbReference type="GeneID" id="37272162"/>
<dbReference type="GO" id="GO:0042908">
    <property type="term" value="P:xenobiotic transport"/>
    <property type="evidence" value="ECO:0007669"/>
    <property type="project" value="UniProtKB-ARBA"/>
</dbReference>
<dbReference type="GO" id="GO:0140115">
    <property type="term" value="P:export across plasma membrane"/>
    <property type="evidence" value="ECO:0007669"/>
    <property type="project" value="UniProtKB-ARBA"/>
</dbReference>
<accession>A0A316Z8H9</accession>
<feature type="transmembrane region" description="Helical" evidence="6">
    <location>
        <begin position="212"/>
        <end position="232"/>
    </location>
</feature>
<dbReference type="AlphaFoldDB" id="A0A316Z8H9"/>
<feature type="compositionally biased region" description="Low complexity" evidence="5">
    <location>
        <begin position="119"/>
        <end position="128"/>
    </location>
</feature>
<feature type="transmembrane region" description="Helical" evidence="6">
    <location>
        <begin position="301"/>
        <end position="321"/>
    </location>
</feature>
<comment type="subcellular location">
    <subcellularLocation>
        <location evidence="1">Membrane</location>
        <topology evidence="1">Multi-pass membrane protein</topology>
    </subcellularLocation>
</comment>
<feature type="transmembrane region" description="Helical" evidence="6">
    <location>
        <begin position="171"/>
        <end position="192"/>
    </location>
</feature>
<feature type="domain" description="Major facilitator superfamily (MFS) profile" evidence="7">
    <location>
        <begin position="173"/>
        <end position="606"/>
    </location>
</feature>
<dbReference type="PROSITE" id="PS00216">
    <property type="entry name" value="SUGAR_TRANSPORT_1"/>
    <property type="match status" value="1"/>
</dbReference>
<dbReference type="GO" id="GO:0022857">
    <property type="term" value="F:transmembrane transporter activity"/>
    <property type="evidence" value="ECO:0007669"/>
    <property type="project" value="InterPro"/>
</dbReference>
<dbReference type="InterPro" id="IPR036259">
    <property type="entry name" value="MFS_trans_sf"/>
</dbReference>
<keyword evidence="4 6" id="KW-0472">Membrane</keyword>
<dbReference type="PANTHER" id="PTHR23502:SF60">
    <property type="entry name" value="MAJOR FACILITATOR SUPERFAMILY (MFS) PROFILE DOMAIN-CONTAINING PROTEIN-RELATED"/>
    <property type="match status" value="1"/>
</dbReference>
<dbReference type="Proteomes" id="UP000245946">
    <property type="component" value="Unassembled WGS sequence"/>
</dbReference>
<feature type="transmembrane region" description="Helical" evidence="6">
    <location>
        <begin position="327"/>
        <end position="349"/>
    </location>
</feature>
<evidence type="ECO:0000256" key="5">
    <source>
        <dbReference type="SAM" id="MobiDB-lite"/>
    </source>
</evidence>
<dbReference type="Pfam" id="PF07690">
    <property type="entry name" value="MFS_1"/>
    <property type="match status" value="1"/>
</dbReference>
<name>A0A316Z8H9_9BASI</name>
<dbReference type="Gene3D" id="1.20.1250.20">
    <property type="entry name" value="MFS general substrate transporter like domains"/>
    <property type="match status" value="1"/>
</dbReference>
<feature type="transmembrane region" description="Helical" evidence="6">
    <location>
        <begin position="397"/>
        <end position="424"/>
    </location>
</feature>
<dbReference type="InterPro" id="IPR011701">
    <property type="entry name" value="MFS"/>
</dbReference>
<dbReference type="OrthoDB" id="6770063at2759"/>
<evidence type="ECO:0000256" key="6">
    <source>
        <dbReference type="SAM" id="Phobius"/>
    </source>
</evidence>
<dbReference type="GO" id="GO:0016020">
    <property type="term" value="C:membrane"/>
    <property type="evidence" value="ECO:0007669"/>
    <property type="project" value="UniProtKB-SubCell"/>
</dbReference>
<dbReference type="InterPro" id="IPR005829">
    <property type="entry name" value="Sugar_transporter_CS"/>
</dbReference>
<dbReference type="PANTHER" id="PTHR23502">
    <property type="entry name" value="MAJOR FACILITATOR SUPERFAMILY"/>
    <property type="match status" value="1"/>
</dbReference>
<evidence type="ECO:0000256" key="1">
    <source>
        <dbReference type="ARBA" id="ARBA00004141"/>
    </source>
</evidence>
<dbReference type="FunFam" id="1.20.1250.20:FF:000011">
    <property type="entry name" value="MFS multidrug transporter, putative"/>
    <property type="match status" value="1"/>
</dbReference>
<feature type="transmembrane region" description="Helical" evidence="6">
    <location>
        <begin position="239"/>
        <end position="259"/>
    </location>
</feature>
<gene>
    <name evidence="8" type="ORF">FA09DRAFT_343801</name>
</gene>
<keyword evidence="2 6" id="KW-0812">Transmembrane</keyword>
<feature type="transmembrane region" description="Helical" evidence="6">
    <location>
        <begin position="265"/>
        <end position="289"/>
    </location>
</feature>
<evidence type="ECO:0000313" key="9">
    <source>
        <dbReference type="Proteomes" id="UP000245946"/>
    </source>
</evidence>